<dbReference type="SUPFAM" id="SSF52540">
    <property type="entry name" value="P-loop containing nucleoside triphosphate hydrolases"/>
    <property type="match status" value="1"/>
</dbReference>
<evidence type="ECO:0000313" key="1">
    <source>
        <dbReference type="EMBL" id="KKT67284.1"/>
    </source>
</evidence>
<organism evidence="1 2">
    <name type="scientific">Candidatus Curtissbacteria bacterium GW2011_GWC1_44_33</name>
    <dbReference type="NCBI Taxonomy" id="1618413"/>
    <lineage>
        <taxon>Bacteria</taxon>
        <taxon>Candidatus Curtissiibacteriota</taxon>
    </lineage>
</organism>
<comment type="caution">
    <text evidence="1">The sequence shown here is derived from an EMBL/GenBank/DDBJ whole genome shotgun (WGS) entry which is preliminary data.</text>
</comment>
<name>A0A0G1M5U3_9BACT</name>
<gene>
    <name evidence="1" type="ORF">UW61_C0012G0004</name>
</gene>
<protein>
    <submittedName>
        <fullName evidence="1">Uncharacterized protein</fullName>
    </submittedName>
</protein>
<reference evidence="1 2" key="1">
    <citation type="journal article" date="2015" name="Nature">
        <title>rRNA introns, odd ribosomes, and small enigmatic genomes across a large radiation of phyla.</title>
        <authorList>
            <person name="Brown C.T."/>
            <person name="Hug L.A."/>
            <person name="Thomas B.C."/>
            <person name="Sharon I."/>
            <person name="Castelle C.J."/>
            <person name="Singh A."/>
            <person name="Wilkins M.J."/>
            <person name="Williams K.H."/>
            <person name="Banfield J.F."/>
        </authorList>
    </citation>
    <scope>NUCLEOTIDE SEQUENCE [LARGE SCALE GENOMIC DNA]</scope>
</reference>
<evidence type="ECO:0000313" key="2">
    <source>
        <dbReference type="Proteomes" id="UP000033901"/>
    </source>
</evidence>
<dbReference type="Gene3D" id="3.40.50.300">
    <property type="entry name" value="P-loop containing nucleotide triphosphate hydrolases"/>
    <property type="match status" value="1"/>
</dbReference>
<accession>A0A0G1M5U3</accession>
<dbReference type="Pfam" id="PF13671">
    <property type="entry name" value="AAA_33"/>
    <property type="match status" value="1"/>
</dbReference>
<sequence length="193" mass="21521">MLQIHIGGTKRSGKTTIAKSLVVALERIGLRPVLLDVDEVRTEIFGGLTGMPDSEESLRFHRWTMSAIFEALIPRVVRSGGLPIVVAGHSRIEYYQDAVRLSEHLGTELRFLLVEAPTIEEAARRAGQMKADDRSDMRDFSNPDIQEAFLNAIRRIKADYALVADARLFRIPQGTPEEMFNLAFSATLKSPGQ</sequence>
<dbReference type="EMBL" id="LCIZ01000012">
    <property type="protein sequence ID" value="KKT67284.1"/>
    <property type="molecule type" value="Genomic_DNA"/>
</dbReference>
<dbReference type="InterPro" id="IPR027417">
    <property type="entry name" value="P-loop_NTPase"/>
</dbReference>
<dbReference type="AlphaFoldDB" id="A0A0G1M5U3"/>
<proteinExistence type="predicted"/>
<dbReference type="Proteomes" id="UP000033901">
    <property type="component" value="Unassembled WGS sequence"/>
</dbReference>